<dbReference type="PANTHER" id="PTHR13265:SF1">
    <property type="entry name" value="CASPASE RECRUITMENT DOMAIN-CONTAINING PROTEIN 8"/>
    <property type="match status" value="1"/>
</dbReference>
<evidence type="ECO:0000256" key="3">
    <source>
        <dbReference type="SAM" id="MobiDB-lite"/>
    </source>
</evidence>
<feature type="compositionally biased region" description="Basic and acidic residues" evidence="3">
    <location>
        <begin position="21"/>
        <end position="32"/>
    </location>
</feature>
<gene>
    <name evidence="6" type="ORF">KIL84_022844</name>
</gene>
<dbReference type="FunFam" id="1.10.533.10:FF:000088">
    <property type="entry name" value="P53-induced death domain protein 1"/>
    <property type="match status" value="1"/>
</dbReference>
<dbReference type="Gene3D" id="1.10.533.10">
    <property type="entry name" value="Death Domain, Fas"/>
    <property type="match status" value="1"/>
</dbReference>
<dbReference type="GO" id="GO:0005829">
    <property type="term" value="C:cytosol"/>
    <property type="evidence" value="ECO:0007669"/>
    <property type="project" value="UniProtKB-SubCell"/>
</dbReference>
<feature type="region of interest" description="Disordered" evidence="3">
    <location>
        <begin position="1"/>
        <end position="85"/>
    </location>
</feature>
<dbReference type="Proteomes" id="UP000827986">
    <property type="component" value="Unassembled WGS sequence"/>
</dbReference>
<evidence type="ECO:0008006" key="8">
    <source>
        <dbReference type="Google" id="ProtNLM"/>
    </source>
</evidence>
<dbReference type="Pfam" id="PF23679">
    <property type="entry name" value="UPA-FIIND"/>
    <property type="match status" value="1"/>
</dbReference>
<accession>A0A9D4AR73</accession>
<keyword evidence="2" id="KW-0963">Cytoplasm</keyword>
<evidence type="ECO:0000313" key="7">
    <source>
        <dbReference type="Proteomes" id="UP000827986"/>
    </source>
</evidence>
<dbReference type="GO" id="GO:0006406">
    <property type="term" value="P:mRNA export from nucleus"/>
    <property type="evidence" value="ECO:0007669"/>
    <property type="project" value="TreeGrafter"/>
</dbReference>
<feature type="domain" description="FIIND" evidence="5">
    <location>
        <begin position="93"/>
        <end position="372"/>
    </location>
</feature>
<proteinExistence type="predicted"/>
<dbReference type="AlphaFoldDB" id="A0A9D4AR73"/>
<dbReference type="PANTHER" id="PTHR13265">
    <property type="entry name" value="THO COMPLEX SUBUNIT 1"/>
    <property type="match status" value="1"/>
</dbReference>
<evidence type="ECO:0000259" key="4">
    <source>
        <dbReference type="PROSITE" id="PS50017"/>
    </source>
</evidence>
<evidence type="ECO:0000259" key="5">
    <source>
        <dbReference type="PROSITE" id="PS51830"/>
    </source>
</evidence>
<evidence type="ECO:0000313" key="6">
    <source>
        <dbReference type="EMBL" id="KAH1165285.1"/>
    </source>
</evidence>
<dbReference type="GO" id="GO:0000445">
    <property type="term" value="C:THO complex part of transcription export complex"/>
    <property type="evidence" value="ECO:0007669"/>
    <property type="project" value="TreeGrafter"/>
</dbReference>
<dbReference type="CDD" id="cd01670">
    <property type="entry name" value="Death"/>
    <property type="match status" value="1"/>
</dbReference>
<sequence length="523" mass="60063">MTSGQERQDVQGSGDDVSSLKAKESYGTREDDSAQECKSGEDSSENNSESSSESESDTEETDIRKSDEELEKNELLPPVESEANSQFRCEHVKTEHNQKEQVTPRKLSRGQFRLKLEAEGTYQCTVTGLIFDVTKAAVIKYSVLSWSKHADYVKKPWIVGGPIFDVSCDSASVLTSIQFPHSLSLNDHESDMTFKVLHIKSTGPAIEPSVDHSMTHVKWHVSSLSPVGPVIQTQEPVHYNGAVILYKVVNNHPSLSFRVYVATNNDSFIKDISNAVKHSDKKFIKIDKPPVCKKLQDGKRYRLISESEAEITPEEMEFVDGSLLKLKSYFEVYLEQPMEFTLSLIELESEEIVWKAKLRECDWILHDQNKNEQKRNTISNRRRKSSISLSDEEFYNKRLKGRDISDGTKAKTTLTDQQLMTLAKKMGKDWKEIGIECLKLEMKDIQQIQAKEEEVNVHKFLMLEKWRKGEKSNGTAQNLYDSLKDHVSYEIIQILEGTHQLFFILHYVIVFQTCFWFQFQRIH</sequence>
<comment type="caution">
    <text evidence="6">The sequence shown here is derived from an EMBL/GenBank/DDBJ whole genome shotgun (WGS) entry which is preliminary data.</text>
</comment>
<dbReference type="InterPro" id="IPR021861">
    <property type="entry name" value="THO_THOC1"/>
</dbReference>
<comment type="subcellular location">
    <subcellularLocation>
        <location evidence="1">Cytoplasm</location>
        <location evidence="1">Cytosol</location>
    </subcellularLocation>
</comment>
<reference evidence="6" key="1">
    <citation type="submission" date="2021-09" db="EMBL/GenBank/DDBJ databases">
        <title>The genome of Mauremys mutica provides insights into the evolution of semi-aquatic lifestyle.</title>
        <authorList>
            <person name="Gong S."/>
            <person name="Gao Y."/>
        </authorList>
    </citation>
    <scope>NUCLEOTIDE SEQUENCE</scope>
    <source>
        <strain evidence="6">MM-2020</strain>
        <tissue evidence="6">Muscle</tissue>
    </source>
</reference>
<protein>
    <recommendedName>
        <fullName evidence="8">Caspase recruitment domain-containing protein 8</fullName>
    </recommendedName>
</protein>
<dbReference type="InterPro" id="IPR011029">
    <property type="entry name" value="DEATH-like_dom_sf"/>
</dbReference>
<feature type="domain" description="Death" evidence="4">
    <location>
        <begin position="415"/>
        <end position="499"/>
    </location>
</feature>
<evidence type="ECO:0000256" key="1">
    <source>
        <dbReference type="ARBA" id="ARBA00004514"/>
    </source>
</evidence>
<name>A0A9D4AR73_9SAUR</name>
<keyword evidence="7" id="KW-1185">Reference proteome</keyword>
<dbReference type="Pfam" id="PF13553">
    <property type="entry name" value="FIIND"/>
    <property type="match status" value="1"/>
</dbReference>
<dbReference type="GO" id="GO:0007165">
    <property type="term" value="P:signal transduction"/>
    <property type="evidence" value="ECO:0007669"/>
    <property type="project" value="InterPro"/>
</dbReference>
<dbReference type="InterPro" id="IPR025307">
    <property type="entry name" value="FIIND_dom"/>
</dbReference>
<organism evidence="6 7">
    <name type="scientific">Mauremys mutica</name>
    <name type="common">yellowpond turtle</name>
    <dbReference type="NCBI Taxonomy" id="74926"/>
    <lineage>
        <taxon>Eukaryota</taxon>
        <taxon>Metazoa</taxon>
        <taxon>Chordata</taxon>
        <taxon>Craniata</taxon>
        <taxon>Vertebrata</taxon>
        <taxon>Euteleostomi</taxon>
        <taxon>Archelosauria</taxon>
        <taxon>Testudinata</taxon>
        <taxon>Testudines</taxon>
        <taxon>Cryptodira</taxon>
        <taxon>Durocryptodira</taxon>
        <taxon>Testudinoidea</taxon>
        <taxon>Geoemydidae</taxon>
        <taxon>Geoemydinae</taxon>
        <taxon>Mauremys</taxon>
    </lineage>
</organism>
<dbReference type="Pfam" id="PF00531">
    <property type="entry name" value="Death"/>
    <property type="match status" value="1"/>
</dbReference>
<dbReference type="PROSITE" id="PS51830">
    <property type="entry name" value="FIIND"/>
    <property type="match status" value="1"/>
</dbReference>
<dbReference type="PROSITE" id="PS50017">
    <property type="entry name" value="DEATH_DOMAIN"/>
    <property type="match status" value="1"/>
</dbReference>
<dbReference type="SUPFAM" id="SSF47986">
    <property type="entry name" value="DEATH domain"/>
    <property type="match status" value="1"/>
</dbReference>
<evidence type="ECO:0000256" key="2">
    <source>
        <dbReference type="ARBA" id="ARBA00022490"/>
    </source>
</evidence>
<dbReference type="InterPro" id="IPR000488">
    <property type="entry name" value="Death_dom"/>
</dbReference>
<dbReference type="EMBL" id="JAHDVG010000488">
    <property type="protein sequence ID" value="KAH1165285.1"/>
    <property type="molecule type" value="Genomic_DNA"/>
</dbReference>